<dbReference type="Proteomes" id="UP000001568">
    <property type="component" value="Chromosome 18"/>
</dbReference>
<dbReference type="OrthoDB" id="523995at2759"/>
<sequence length="505" mass="55782">MPRFSRKRALSILFACVVTSSIYFYASHTGRSKISIAVDDIAKRASALHSPRSRDVESLRSVSRRASPVASFDFEFAELKFQRVVDASAVGDAASTTPASISCDSAINDSARVLTDDFSEILAWASAVRRESKLVHLVKSATPRVFVTGLLHNSCVLMHHYVVEVLKFILLYGNDEGFENVFVSLYSSGDGDCAVLTLEAFKELLDAIGVPNVIKTRQRERIPGMARIDFLQSIRNAAMEPLYLSDTPYDEVVFLSDAFFCAGDIVRLLRHTEASIKCGLDFDGTTNAMKFRDTWVAHDMSGRMFTKEFPFVHDVVSSHALNGGAPFQVLCCWNGLLTLRAKVFTDLGVRFRRSLDDTECHAAETELICHDFAALGHPKMLVDPQVTVTYTKAEYVALSNSRSSPHSYSLRRTNMFSNESIATVETWAERPSSTECAPLDGHAGDHPDRGRIRHVDWNAHYAEMGVPVASEKKITSLHACDGPSASQCVLSGGKRAFVSRDAMSR</sequence>
<dbReference type="InterPro" id="IPR021047">
    <property type="entry name" value="Mannosyltransferase_CMT1"/>
</dbReference>
<keyword evidence="2" id="KW-1185">Reference proteome</keyword>
<name>A4SA60_OSTLU</name>
<accession>A4SA60</accession>
<dbReference type="GeneID" id="5006357"/>
<dbReference type="PANTHER" id="PTHR34144:SF7">
    <property type="entry name" value="EXPORT PROTEIN (CAP59), PUTATIVE (AFU_ORTHOLOGUE AFUA_7G05020)-RELATED"/>
    <property type="match status" value="1"/>
</dbReference>
<evidence type="ECO:0000313" key="2">
    <source>
        <dbReference type="Proteomes" id="UP000001568"/>
    </source>
</evidence>
<dbReference type="HOGENOM" id="CLU_540139_0_0_1"/>
<dbReference type="CAZy" id="GT69">
    <property type="family name" value="Glycosyltransferase Family 69"/>
</dbReference>
<dbReference type="eggNOG" id="ENOG502QRP7">
    <property type="taxonomic scope" value="Eukaryota"/>
</dbReference>
<dbReference type="RefSeq" id="XP_001422291.1">
    <property type="nucleotide sequence ID" value="XM_001422254.1"/>
</dbReference>
<dbReference type="AlphaFoldDB" id="A4SA60"/>
<protein>
    <submittedName>
        <fullName evidence="1">Uncharacterized protein</fullName>
    </submittedName>
</protein>
<gene>
    <name evidence="1" type="ORF">OSTLU_28440</name>
</gene>
<proteinExistence type="predicted"/>
<evidence type="ECO:0000313" key="1">
    <source>
        <dbReference type="EMBL" id="ABP00608.1"/>
    </source>
</evidence>
<dbReference type="EMBL" id="CP000598">
    <property type="protein sequence ID" value="ABP00608.1"/>
    <property type="molecule type" value="Genomic_DNA"/>
</dbReference>
<dbReference type="Pfam" id="PF11735">
    <property type="entry name" value="CAP59_mtransfer"/>
    <property type="match status" value="1"/>
</dbReference>
<organism evidence="1 2">
    <name type="scientific">Ostreococcus lucimarinus (strain CCE9901)</name>
    <dbReference type="NCBI Taxonomy" id="436017"/>
    <lineage>
        <taxon>Eukaryota</taxon>
        <taxon>Viridiplantae</taxon>
        <taxon>Chlorophyta</taxon>
        <taxon>Mamiellophyceae</taxon>
        <taxon>Mamiellales</taxon>
        <taxon>Bathycoccaceae</taxon>
        <taxon>Ostreococcus</taxon>
    </lineage>
</organism>
<dbReference type="KEGG" id="olu:OSTLU_28440"/>
<dbReference type="PANTHER" id="PTHR34144">
    <property type="entry name" value="CHROMOSOME 8, WHOLE GENOME SHOTGUN SEQUENCE"/>
    <property type="match status" value="1"/>
</dbReference>
<reference evidence="1 2" key="1">
    <citation type="journal article" date="2007" name="Proc. Natl. Acad. Sci. U.S.A.">
        <title>The tiny eukaryote Ostreococcus provides genomic insights into the paradox of plankton speciation.</title>
        <authorList>
            <person name="Palenik B."/>
            <person name="Grimwood J."/>
            <person name="Aerts A."/>
            <person name="Rouze P."/>
            <person name="Salamov A."/>
            <person name="Putnam N."/>
            <person name="Dupont C."/>
            <person name="Jorgensen R."/>
            <person name="Derelle E."/>
            <person name="Rombauts S."/>
            <person name="Zhou K."/>
            <person name="Otillar R."/>
            <person name="Merchant S.S."/>
            <person name="Podell S."/>
            <person name="Gaasterland T."/>
            <person name="Napoli C."/>
            <person name="Gendler K."/>
            <person name="Manuell A."/>
            <person name="Tai V."/>
            <person name="Vallon O."/>
            <person name="Piganeau G."/>
            <person name="Jancek S."/>
            <person name="Heijde M."/>
            <person name="Jabbari K."/>
            <person name="Bowler C."/>
            <person name="Lohr M."/>
            <person name="Robbens S."/>
            <person name="Werner G."/>
            <person name="Dubchak I."/>
            <person name="Pazour G.J."/>
            <person name="Ren Q."/>
            <person name="Paulsen I."/>
            <person name="Delwiche C."/>
            <person name="Schmutz J."/>
            <person name="Rokhsar D."/>
            <person name="Van de Peer Y."/>
            <person name="Moreau H."/>
            <person name="Grigoriev I.V."/>
        </authorList>
    </citation>
    <scope>NUCLEOTIDE SEQUENCE [LARGE SCALE GENOMIC DNA]</scope>
    <source>
        <strain evidence="1 2">CCE9901</strain>
    </source>
</reference>
<dbReference type="Gramene" id="ABP00608">
    <property type="protein sequence ID" value="ABP00608"/>
    <property type="gene ID" value="OSTLU_28440"/>
</dbReference>